<feature type="region of interest" description="Disordered" evidence="2">
    <location>
        <begin position="114"/>
        <end position="137"/>
    </location>
</feature>
<protein>
    <submittedName>
        <fullName evidence="3">Uncharacterized protein</fullName>
    </submittedName>
</protein>
<dbReference type="EMBL" id="LN868939">
    <property type="protein sequence ID" value="CRY82405.1"/>
    <property type="molecule type" value="Genomic_DNA"/>
</dbReference>
<evidence type="ECO:0000313" key="4">
    <source>
        <dbReference type="Proteomes" id="UP000057820"/>
    </source>
</evidence>
<dbReference type="Proteomes" id="UP000057820">
    <property type="component" value="Plasmid 2"/>
</dbReference>
<dbReference type="AlphaFoldDB" id="A0A0H5P3E6"/>
<reference evidence="4" key="1">
    <citation type="submission" date="2015-03" db="EMBL/GenBank/DDBJ databases">
        <authorList>
            <consortium name="Pathogen Informatics"/>
        </authorList>
    </citation>
    <scope>NUCLEOTIDE SEQUENCE [LARGE SCALE GENOMIC DNA]</scope>
    <source>
        <strain evidence="4">NCTC11134</strain>
        <plasmid evidence="4">2</plasmid>
    </source>
</reference>
<geneLocation type="plasmid" evidence="3">
    <name>2</name>
</geneLocation>
<sequence length="137" mass="14960">MTPEQDAMLRDVLTQLRGPSLAGWPQLGTDAEGRARTLVDGLAVALRRVDELATETARLRAEVHDLRTEISELEATSAELTAQLRGQAQRRLPWPLSLIEESVESIAARLEALLPEADRREPGRGTARSSRGPEDAG</sequence>
<evidence type="ECO:0000256" key="2">
    <source>
        <dbReference type="SAM" id="MobiDB-lite"/>
    </source>
</evidence>
<name>A0A0H5P3E6_NOCFR</name>
<evidence type="ECO:0000256" key="1">
    <source>
        <dbReference type="SAM" id="Coils"/>
    </source>
</evidence>
<dbReference type="RefSeq" id="WP_060594369.1">
    <property type="nucleotide sequence ID" value="NZ_CP031418.1"/>
</dbReference>
<keyword evidence="3" id="KW-0614">Plasmid</keyword>
<accession>A0A0H5P3E6</accession>
<proteinExistence type="predicted"/>
<organism evidence="3 4">
    <name type="scientific">Nocardia farcinica</name>
    <dbReference type="NCBI Taxonomy" id="37329"/>
    <lineage>
        <taxon>Bacteria</taxon>
        <taxon>Bacillati</taxon>
        <taxon>Actinomycetota</taxon>
        <taxon>Actinomycetes</taxon>
        <taxon>Mycobacteriales</taxon>
        <taxon>Nocardiaceae</taxon>
        <taxon>Nocardia</taxon>
    </lineage>
</organism>
<keyword evidence="1" id="KW-0175">Coiled coil</keyword>
<gene>
    <name evidence="3" type="ORF">ERS450000_04934</name>
</gene>
<feature type="coiled-coil region" evidence="1">
    <location>
        <begin position="42"/>
        <end position="90"/>
    </location>
</feature>
<dbReference type="KEGG" id="nfr:ERS450000_04934"/>
<evidence type="ECO:0000313" key="3">
    <source>
        <dbReference type="EMBL" id="CRY82405.1"/>
    </source>
</evidence>